<sequence>MGPSLENVSDPVSLVAAGTSGLAVLVAVSAHVRFRRLQKTCSVLQGDAEHSSFLVAVSRQTAEMERLRTEVGRLHREFEAFRTDVDESLRRVAVLRYDAFGEVGGRLSWSVALLDDHGDGVVLTSLVNRTDTRCYIKTLKRGVPDLRLSPEEISVVDAALRPATRSGAVRIPNPARGAAQPSR</sequence>
<keyword evidence="1" id="KW-0472">Membrane</keyword>
<proteinExistence type="predicted"/>
<evidence type="ECO:0000313" key="3">
    <source>
        <dbReference type="Proteomes" id="UP001500957"/>
    </source>
</evidence>
<comment type="caution">
    <text evidence="2">The sequence shown here is derived from an EMBL/GenBank/DDBJ whole genome shotgun (WGS) entry which is preliminary data.</text>
</comment>
<dbReference type="InterPro" id="IPR027981">
    <property type="entry name" value="DUF4446"/>
</dbReference>
<evidence type="ECO:0000256" key="1">
    <source>
        <dbReference type="SAM" id="Phobius"/>
    </source>
</evidence>
<dbReference type="Proteomes" id="UP001500957">
    <property type="component" value="Unassembled WGS sequence"/>
</dbReference>
<name>A0ABN1HBC6_9ACTN</name>
<dbReference type="EMBL" id="BAAAHE010000049">
    <property type="protein sequence ID" value="GAA0636329.1"/>
    <property type="molecule type" value="Genomic_DNA"/>
</dbReference>
<feature type="transmembrane region" description="Helical" evidence="1">
    <location>
        <begin position="12"/>
        <end position="32"/>
    </location>
</feature>
<gene>
    <name evidence="2" type="ORF">GCM10009547_45780</name>
</gene>
<evidence type="ECO:0000313" key="2">
    <source>
        <dbReference type="EMBL" id="GAA0636329.1"/>
    </source>
</evidence>
<reference evidence="2 3" key="1">
    <citation type="journal article" date="2019" name="Int. J. Syst. Evol. Microbiol.">
        <title>The Global Catalogue of Microorganisms (GCM) 10K type strain sequencing project: providing services to taxonomists for standard genome sequencing and annotation.</title>
        <authorList>
            <consortium name="The Broad Institute Genomics Platform"/>
            <consortium name="The Broad Institute Genome Sequencing Center for Infectious Disease"/>
            <person name="Wu L."/>
            <person name="Ma J."/>
        </authorList>
    </citation>
    <scope>NUCLEOTIDE SEQUENCE [LARGE SCALE GENOMIC DNA]</scope>
    <source>
        <strain evidence="2 3">JCM 10671</strain>
    </source>
</reference>
<dbReference type="Pfam" id="PF14584">
    <property type="entry name" value="DUF4446"/>
    <property type="match status" value="1"/>
</dbReference>
<keyword evidence="3" id="KW-1185">Reference proteome</keyword>
<evidence type="ECO:0008006" key="4">
    <source>
        <dbReference type="Google" id="ProtNLM"/>
    </source>
</evidence>
<accession>A0ABN1HBC6</accession>
<organism evidence="2 3">
    <name type="scientific">Sporichthya brevicatena</name>
    <dbReference type="NCBI Taxonomy" id="171442"/>
    <lineage>
        <taxon>Bacteria</taxon>
        <taxon>Bacillati</taxon>
        <taxon>Actinomycetota</taxon>
        <taxon>Actinomycetes</taxon>
        <taxon>Sporichthyales</taxon>
        <taxon>Sporichthyaceae</taxon>
        <taxon>Sporichthya</taxon>
    </lineage>
</organism>
<keyword evidence="1" id="KW-0812">Transmembrane</keyword>
<protein>
    <recommendedName>
        <fullName evidence="4">DUF4446 family protein</fullName>
    </recommendedName>
</protein>
<keyword evidence="1" id="KW-1133">Transmembrane helix</keyword>